<feature type="binding site" evidence="13">
    <location>
        <position position="134"/>
    </location>
    <ligand>
        <name>Mg(2+)</name>
        <dbReference type="ChEBI" id="CHEBI:18420"/>
    </ligand>
</feature>
<dbReference type="PRINTS" id="PR01399">
    <property type="entry name" value="ENTSNTHTASED"/>
</dbReference>
<dbReference type="Pfam" id="PF17837">
    <property type="entry name" value="4PPT_N"/>
    <property type="match status" value="1"/>
</dbReference>
<sequence length="246" mass="27931">MKEITFTPVQTTAINDPFFTAIQKGLLSGHPDIQIMLAYFTQGSYRDDLFTEYGVTYPERLRNAVTKRRAEYLAARYCACNILNNMGYPEFQVESAQDRSPIWPERICGSISHSTNCAVVFAASSDKYQWVGIDIEKEIKQETIDSVSASIINETEKELLAKSPLTFIQAFTLAFSIKESLYKALYPHVKQFFDFHAAEIVEVDCIHHTVTIKLLKTLTDDYQAGSLFHGNFVLMPQQQLLTYIVG</sequence>
<dbReference type="InterPro" id="IPR041354">
    <property type="entry name" value="4PPT_N"/>
</dbReference>
<evidence type="ECO:0000256" key="11">
    <source>
        <dbReference type="ARBA" id="ARBA00049191"/>
    </source>
</evidence>
<dbReference type="GO" id="GO:0005886">
    <property type="term" value="C:plasma membrane"/>
    <property type="evidence" value="ECO:0007669"/>
    <property type="project" value="TreeGrafter"/>
</dbReference>
<evidence type="ECO:0000256" key="13">
    <source>
        <dbReference type="PIRSR" id="PIRSR603542-2"/>
    </source>
</evidence>
<feature type="binding site" evidence="12">
    <location>
        <position position="179"/>
    </location>
    <ligand>
        <name>CoA</name>
        <dbReference type="ChEBI" id="CHEBI:57287"/>
    </ligand>
</feature>
<evidence type="ECO:0000256" key="10">
    <source>
        <dbReference type="ARBA" id="ARBA00049176"/>
    </source>
</evidence>
<dbReference type="EMBL" id="NJAJ01000019">
    <property type="protein sequence ID" value="PHM65142.1"/>
    <property type="molecule type" value="Genomic_DNA"/>
</dbReference>
<comment type="function">
    <text evidence="1">Involved in the biosynthesis of the siderophore enterobactin (enterochelin), which is a macrocyclic trimeric lactone of N-(2,3-dihydroxybenzoyl)-serine. The serine trilactone serves as a scaffolding for the three catechol functionalities that provide hexadentate coordination for the tightly ligated iron(2+) atoms. Plays an essential role in the assembly of the enterobactin by catalyzing the transfer of the 4'-phosphopantetheine (Ppant) moiety from coenzyme A to the apo-domains of both EntB (ArCP domain) and EntF (PCP domain) to yield their holo-forms which make them competent for the activation of 2,3-dihydroxybenzoate (DHB) and L-serine, respectively.</text>
</comment>
<feature type="domain" description="4'-phosphopantetheinyl transferase" evidence="14">
    <location>
        <begin position="131"/>
        <end position="211"/>
    </location>
</feature>
<feature type="binding site" evidence="12">
    <location>
        <position position="76"/>
    </location>
    <ligand>
        <name>CoA</name>
        <dbReference type="ChEBI" id="CHEBI:57287"/>
    </ligand>
</feature>
<dbReference type="Gene3D" id="3.90.470.20">
    <property type="entry name" value="4'-phosphopantetheinyl transferase domain"/>
    <property type="match status" value="1"/>
</dbReference>
<accession>A0A2D0KNZ1</accession>
<feature type="binding site" evidence="12">
    <location>
        <position position="68"/>
    </location>
    <ligand>
        <name>CoA</name>
        <dbReference type="ChEBI" id="CHEBI:57287"/>
    </ligand>
</feature>
<dbReference type="GO" id="GO:0009366">
    <property type="term" value="C:enterobactin synthetase complex"/>
    <property type="evidence" value="ECO:0007669"/>
    <property type="project" value="InterPro"/>
</dbReference>
<feature type="binding site" evidence="13">
    <location>
        <position position="135"/>
    </location>
    <ligand>
        <name>Mg(2+)</name>
        <dbReference type="ChEBI" id="CHEBI:18420"/>
    </ligand>
</feature>
<evidence type="ECO:0000256" key="5">
    <source>
        <dbReference type="ARBA" id="ARBA00019087"/>
    </source>
</evidence>
<dbReference type="RefSeq" id="WP_099109937.1">
    <property type="nucleotide sequence ID" value="NZ_CAWNRH010000092.1"/>
</dbReference>
<keyword evidence="13" id="KW-0479">Metal-binding</keyword>
<evidence type="ECO:0000256" key="6">
    <source>
        <dbReference type="ARBA" id="ARBA00022679"/>
    </source>
</evidence>
<evidence type="ECO:0000256" key="7">
    <source>
        <dbReference type="ARBA" id="ARBA00023191"/>
    </source>
</evidence>
<feature type="binding site" evidence="12">
    <location>
        <position position="134"/>
    </location>
    <ligand>
        <name>CoA</name>
        <dbReference type="ChEBI" id="CHEBI:57287"/>
    </ligand>
</feature>
<dbReference type="InterPro" id="IPR037143">
    <property type="entry name" value="4-PPantetheinyl_Trfase_dom_sf"/>
</dbReference>
<keyword evidence="13" id="KW-0460">Magnesium</keyword>
<evidence type="ECO:0000313" key="16">
    <source>
        <dbReference type="EMBL" id="PHM65142.1"/>
    </source>
</evidence>
<evidence type="ECO:0000256" key="8">
    <source>
        <dbReference type="ARBA" id="ARBA00029894"/>
    </source>
</evidence>
<dbReference type="UniPathway" id="UPA00017"/>
<evidence type="ECO:0000256" key="2">
    <source>
        <dbReference type="ARBA" id="ARBA00004993"/>
    </source>
</evidence>
<reference evidence="16 17" key="1">
    <citation type="journal article" date="2017" name="Nat. Microbiol.">
        <title>Natural product diversity associated with the nematode symbionts Photorhabdus and Xenorhabdus.</title>
        <authorList>
            <person name="Tobias N.J."/>
            <person name="Wolff H."/>
            <person name="Djahanschiri B."/>
            <person name="Grundmann F."/>
            <person name="Kronenwerth M."/>
            <person name="Shi Y.M."/>
            <person name="Simonyi S."/>
            <person name="Grun P."/>
            <person name="Shapiro-Ilan D."/>
            <person name="Pidot S.J."/>
            <person name="Stinear T.P."/>
            <person name="Ebersberger I."/>
            <person name="Bode H.B."/>
        </authorList>
    </citation>
    <scope>NUCLEOTIDE SEQUENCE [LARGE SCALE GENOMIC DNA]</scope>
    <source>
        <strain evidence="16 17">DSM 17904</strain>
    </source>
</reference>
<evidence type="ECO:0000259" key="14">
    <source>
        <dbReference type="Pfam" id="PF01648"/>
    </source>
</evidence>
<dbReference type="PANTHER" id="PTHR38096">
    <property type="entry name" value="ENTEROBACTIN SYNTHASE COMPONENT D"/>
    <property type="match status" value="1"/>
</dbReference>
<dbReference type="SUPFAM" id="SSF56214">
    <property type="entry name" value="4'-phosphopantetheinyl transferase"/>
    <property type="match status" value="1"/>
</dbReference>
<evidence type="ECO:0000256" key="3">
    <source>
        <dbReference type="ARBA" id="ARBA00008342"/>
    </source>
</evidence>
<evidence type="ECO:0000313" key="17">
    <source>
        <dbReference type="Proteomes" id="UP000222366"/>
    </source>
</evidence>
<dbReference type="PANTHER" id="PTHR38096:SF1">
    <property type="entry name" value="ENTEROBACTIN SYNTHASE COMPONENT D"/>
    <property type="match status" value="1"/>
</dbReference>
<dbReference type="InterPro" id="IPR008278">
    <property type="entry name" value="4-PPantetheinyl_Trfase_dom"/>
</dbReference>
<organism evidence="16 17">
    <name type="scientific">Xenorhabdus stockiae</name>
    <dbReference type="NCBI Taxonomy" id="351614"/>
    <lineage>
        <taxon>Bacteria</taxon>
        <taxon>Pseudomonadati</taxon>
        <taxon>Pseudomonadota</taxon>
        <taxon>Gammaproteobacteria</taxon>
        <taxon>Enterobacterales</taxon>
        <taxon>Morganellaceae</taxon>
        <taxon>Xenorhabdus</taxon>
    </lineage>
</organism>
<evidence type="ECO:0000259" key="15">
    <source>
        <dbReference type="Pfam" id="PF17837"/>
    </source>
</evidence>
<proteinExistence type="inferred from homology"/>
<keyword evidence="6" id="KW-0808">Transferase</keyword>
<comment type="cofactor">
    <cofactor evidence="13">
        <name>Mg(2+)</name>
        <dbReference type="ChEBI" id="CHEBI:18420"/>
    </cofactor>
</comment>
<keyword evidence="17" id="KW-1185">Reference proteome</keyword>
<name>A0A2D0KNZ1_9GAMM</name>
<evidence type="ECO:0000256" key="12">
    <source>
        <dbReference type="PIRSR" id="PIRSR603542-1"/>
    </source>
</evidence>
<comment type="pathway">
    <text evidence="2">Siderophore biosynthesis; enterobactin biosynthesis.</text>
</comment>
<feature type="domain" description="4'-phosphopantetheinyl transferase N-terminal" evidence="15">
    <location>
        <begin position="59"/>
        <end position="123"/>
    </location>
</feature>
<evidence type="ECO:0000256" key="1">
    <source>
        <dbReference type="ARBA" id="ARBA00003937"/>
    </source>
</evidence>
<comment type="catalytic activity">
    <reaction evidence="10">
        <text>apo-[aryl-carrier protein] + CoA = holo-[aryl-carrier protein] + adenosine 3',5'-bisphosphate + H(+)</text>
        <dbReference type="Rhea" id="RHEA:48404"/>
        <dbReference type="Rhea" id="RHEA-COMP:15903"/>
        <dbReference type="Rhea" id="RHEA-COMP:17557"/>
        <dbReference type="ChEBI" id="CHEBI:15378"/>
        <dbReference type="ChEBI" id="CHEBI:29999"/>
        <dbReference type="ChEBI" id="CHEBI:57287"/>
        <dbReference type="ChEBI" id="CHEBI:58343"/>
        <dbReference type="ChEBI" id="CHEBI:64479"/>
    </reaction>
</comment>
<evidence type="ECO:0000256" key="4">
    <source>
        <dbReference type="ARBA" id="ARBA00011503"/>
    </source>
</evidence>
<feature type="binding site" evidence="12">
    <location>
        <begin position="112"/>
        <end position="113"/>
    </location>
    <ligand>
        <name>CoA</name>
        <dbReference type="ChEBI" id="CHEBI:57287"/>
    </ligand>
</feature>
<feature type="binding site" evidence="12">
    <location>
        <position position="183"/>
    </location>
    <ligand>
        <name>CoA</name>
        <dbReference type="ChEBI" id="CHEBI:57287"/>
    </ligand>
</feature>
<comment type="caution">
    <text evidence="16">The sequence shown here is derived from an EMBL/GenBank/DDBJ whole genome shotgun (WGS) entry which is preliminary data.</text>
</comment>
<feature type="binding site" evidence="13">
    <location>
        <position position="136"/>
    </location>
    <ligand>
        <name>Mg(2+)</name>
        <dbReference type="ChEBI" id="CHEBI:18420"/>
    </ligand>
</feature>
<evidence type="ECO:0000256" key="9">
    <source>
        <dbReference type="ARBA" id="ARBA00031996"/>
    </source>
</evidence>
<dbReference type="AlphaFoldDB" id="A0A2D0KNZ1"/>
<comment type="subunit">
    <text evidence="4">EntB, EntD, EntE, and EntF form a multienzyme complex called enterobactin synthase.</text>
</comment>
<comment type="catalytic activity">
    <reaction evidence="11">
        <text>apo-[peptidyl-carrier protein] + CoA = holo-[peptidyl-carrier protein] + adenosine 3',5'-bisphosphate + H(+)</text>
        <dbReference type="Rhea" id="RHEA:46228"/>
        <dbReference type="Rhea" id="RHEA-COMP:11479"/>
        <dbReference type="Rhea" id="RHEA-COMP:11480"/>
        <dbReference type="ChEBI" id="CHEBI:15378"/>
        <dbReference type="ChEBI" id="CHEBI:29999"/>
        <dbReference type="ChEBI" id="CHEBI:57287"/>
        <dbReference type="ChEBI" id="CHEBI:58343"/>
        <dbReference type="ChEBI" id="CHEBI:64479"/>
    </reaction>
</comment>
<keyword evidence="7" id="KW-0259">Enterobactin biosynthesis</keyword>
<dbReference type="Pfam" id="PF01648">
    <property type="entry name" value="ACPS"/>
    <property type="match status" value="1"/>
</dbReference>
<dbReference type="GO" id="GO:0000287">
    <property type="term" value="F:magnesium ion binding"/>
    <property type="evidence" value="ECO:0007669"/>
    <property type="project" value="InterPro"/>
</dbReference>
<protein>
    <recommendedName>
        <fullName evidence="5">Enterobactin synthase component D</fullName>
    </recommendedName>
    <alternativeName>
        <fullName evidence="8">4'-phosphopantetheinyl transferase EntD</fullName>
    </alternativeName>
    <alternativeName>
        <fullName evidence="9">Enterochelin synthase D</fullName>
    </alternativeName>
</protein>
<dbReference type="InterPro" id="IPR003542">
    <property type="entry name" value="Enbac_synth_compD-like"/>
</dbReference>
<dbReference type="Proteomes" id="UP000222366">
    <property type="component" value="Unassembled WGS sequence"/>
</dbReference>
<dbReference type="GO" id="GO:0009239">
    <property type="term" value="P:enterobactin biosynthetic process"/>
    <property type="evidence" value="ECO:0007669"/>
    <property type="project" value="UniProtKB-UniPathway"/>
</dbReference>
<comment type="similarity">
    <text evidence="3">Belongs to the P-Pant transferase superfamily. EntD family.</text>
</comment>
<gene>
    <name evidence="16" type="ORF">Xsto_02290</name>
</gene>
<dbReference type="GO" id="GO:0008897">
    <property type="term" value="F:holo-[acyl-carrier-protein] synthase activity"/>
    <property type="evidence" value="ECO:0007669"/>
    <property type="project" value="InterPro"/>
</dbReference>